<dbReference type="RefSeq" id="WP_271914936.1">
    <property type="nucleotide sequence ID" value="NZ_JAQNDO010000001.1"/>
</dbReference>
<dbReference type="Proteomes" id="UP001221411">
    <property type="component" value="Unassembled WGS sequence"/>
</dbReference>
<organism evidence="1 2">
    <name type="scientific">Polyangium mundeleinium</name>
    <dbReference type="NCBI Taxonomy" id="2995306"/>
    <lineage>
        <taxon>Bacteria</taxon>
        <taxon>Pseudomonadati</taxon>
        <taxon>Myxococcota</taxon>
        <taxon>Polyangia</taxon>
        <taxon>Polyangiales</taxon>
        <taxon>Polyangiaceae</taxon>
        <taxon>Polyangium</taxon>
    </lineage>
</organism>
<proteinExistence type="predicted"/>
<name>A0ABT5EE33_9BACT</name>
<protein>
    <submittedName>
        <fullName evidence="1">Uncharacterized protein</fullName>
    </submittedName>
</protein>
<evidence type="ECO:0000313" key="2">
    <source>
        <dbReference type="Proteomes" id="UP001221411"/>
    </source>
</evidence>
<gene>
    <name evidence="1" type="ORF">POL67_01860</name>
</gene>
<evidence type="ECO:0000313" key="1">
    <source>
        <dbReference type="EMBL" id="MDC0740071.1"/>
    </source>
</evidence>
<reference evidence="1 2" key="1">
    <citation type="submission" date="2022-11" db="EMBL/GenBank/DDBJ databases">
        <title>Minimal conservation of predation-associated metabolite biosynthetic gene clusters underscores biosynthetic potential of Myxococcota including descriptions for ten novel species: Archangium lansinium sp. nov., Myxococcus landrumus sp. nov., Nannocystis bai.</title>
        <authorList>
            <person name="Ahearne A."/>
            <person name="Stevens C."/>
            <person name="Dowd S."/>
        </authorList>
    </citation>
    <scope>NUCLEOTIDE SEQUENCE [LARGE SCALE GENOMIC DNA]</scope>
    <source>
        <strain evidence="1 2">RJM3</strain>
    </source>
</reference>
<comment type="caution">
    <text evidence="1">The sequence shown here is derived from an EMBL/GenBank/DDBJ whole genome shotgun (WGS) entry which is preliminary data.</text>
</comment>
<sequence length="90" mass="9759">MVSVALCRPPAIDAEQATDVAFAAPVVKATAAQREAPIPSLITIAILRSFVMCTPSSSWSCPSRSTRRDDESEQTPLLFITTDMCGPWFE</sequence>
<keyword evidence="2" id="KW-1185">Reference proteome</keyword>
<accession>A0ABT5EE33</accession>
<dbReference type="EMBL" id="JAQNDO010000001">
    <property type="protein sequence ID" value="MDC0740071.1"/>
    <property type="molecule type" value="Genomic_DNA"/>
</dbReference>